<proteinExistence type="inferred from homology"/>
<evidence type="ECO:0000256" key="2">
    <source>
        <dbReference type="HAMAP-Rule" id="MF_01126"/>
    </source>
</evidence>
<protein>
    <recommendedName>
        <fullName evidence="2">UPF0298 protein SCSS39_01437</fullName>
    </recommendedName>
</protein>
<dbReference type="Pfam" id="PF09902">
    <property type="entry name" value="DUF2129"/>
    <property type="match status" value="1"/>
</dbReference>
<dbReference type="HAMAP" id="MF_01126">
    <property type="entry name" value="UPF0298"/>
    <property type="match status" value="1"/>
</dbReference>
<dbReference type="GO" id="GO:0005737">
    <property type="term" value="C:cytoplasm"/>
    <property type="evidence" value="ECO:0007669"/>
    <property type="project" value="UniProtKB-SubCell"/>
</dbReference>
<organism evidence="3 4">
    <name type="scientific">Streptococcus constellatus</name>
    <dbReference type="NCBI Taxonomy" id="76860"/>
    <lineage>
        <taxon>Bacteria</taxon>
        <taxon>Bacillati</taxon>
        <taxon>Bacillota</taxon>
        <taxon>Bacilli</taxon>
        <taxon>Lactobacillales</taxon>
        <taxon>Streptococcaceae</taxon>
        <taxon>Streptococcus</taxon>
        <taxon>Streptococcus anginosus group</taxon>
    </lineage>
</organism>
<evidence type="ECO:0000313" key="4">
    <source>
        <dbReference type="Proteomes" id="UP000385544"/>
    </source>
</evidence>
<comment type="similarity">
    <text evidence="2">Belongs to the UPF0298 family.</text>
</comment>
<reference evidence="3 4" key="1">
    <citation type="submission" date="2019-07" db="EMBL/GenBank/DDBJ databases">
        <authorList>
            <person name="Hibberd C M."/>
            <person name="Gehrig L. J."/>
            <person name="Chang H.-W."/>
            <person name="Venkatesh S."/>
        </authorList>
    </citation>
    <scope>NUCLEOTIDE SEQUENCE [LARGE SCALE GENOMIC DNA]</scope>
    <source>
        <strain evidence="3">Streptococcus_constellatus_SS_Bg39</strain>
    </source>
</reference>
<evidence type="ECO:0000256" key="1">
    <source>
        <dbReference type="ARBA" id="ARBA00022490"/>
    </source>
</evidence>
<keyword evidence="1 2" id="KW-0963">Cytoplasm</keyword>
<accession>A0A564TBN9</accession>
<dbReference type="InterPro" id="IPR016979">
    <property type="entry name" value="DUF2129"/>
</dbReference>
<comment type="subcellular location">
    <subcellularLocation>
        <location evidence="2">Cytoplasm</location>
    </subcellularLocation>
</comment>
<sequence>MSSDGHFFDILINDKNNLERKFMFKKEERTGIIVYLYYNRDVKKIEAIGDIVYHSKKHRYLQLYVDTAQVDRIVEKLSKEKYVKQVRVCHIQELDTDFVGSLFRDKENVNI</sequence>
<dbReference type="Proteomes" id="UP000385544">
    <property type="component" value="Unassembled WGS sequence"/>
</dbReference>
<gene>
    <name evidence="3" type="ORF">SCSS39_01437</name>
</gene>
<name>A0A564TBN9_STRCV</name>
<dbReference type="NCBIfam" id="NF002631">
    <property type="entry name" value="PRK02302.1"/>
    <property type="match status" value="1"/>
</dbReference>
<evidence type="ECO:0000313" key="3">
    <source>
        <dbReference type="EMBL" id="VUX04828.1"/>
    </source>
</evidence>
<dbReference type="EMBL" id="CABHMZ010000021">
    <property type="protein sequence ID" value="VUX04828.1"/>
    <property type="molecule type" value="Genomic_DNA"/>
</dbReference>
<dbReference type="AlphaFoldDB" id="A0A564TBN9"/>